<dbReference type="Gene3D" id="3.80.10.10">
    <property type="entry name" value="Ribonuclease Inhibitor"/>
    <property type="match status" value="1"/>
</dbReference>
<reference evidence="1 2" key="1">
    <citation type="submission" date="2017-11" db="EMBL/GenBank/DDBJ databases">
        <title>The genome of Rhizophagus clarus HR1 reveals common genetic basis of auxotrophy among arbuscular mycorrhizal fungi.</title>
        <authorList>
            <person name="Kobayashi Y."/>
        </authorList>
    </citation>
    <scope>NUCLEOTIDE SEQUENCE [LARGE SCALE GENOMIC DNA]</scope>
    <source>
        <strain evidence="1 2">HR1</strain>
    </source>
</reference>
<comment type="caution">
    <text evidence="1">The sequence shown here is derived from an EMBL/GenBank/DDBJ whole genome shotgun (WGS) entry which is preliminary data.</text>
</comment>
<name>A0A2Z6R4B7_9GLOM</name>
<evidence type="ECO:0008006" key="3">
    <source>
        <dbReference type="Google" id="ProtNLM"/>
    </source>
</evidence>
<sequence length="483" mass="55783">MTELNLDCLNLIIDELKSDKNSLYSCLLINKRWCNVVVPILWRKHVWCDSVEYIREPKKKRLFRTILSFLPSSSRQLLSDNEIFIPPIIPETSPTLNYINFCSFPRDDIIKVIIKAIFKKINGDDKKKILEQEIYKLFISQCKNIKEIYLQTSQPLMEFPGASEIFSQLYSLRIDMKSVNSEILYGMAELCKDLNSLSIYNCSKDNVGLISLINSQKKHLKELYIYTIKKDIEELKQCLAVSEFPELKILGVTGLSCFKELAMLIEKTKGNILRLYVYTVEKFAENTEMLIQAVSNNCPKIKFLRTYIEPKGFSDIKSLLLNCKKLEKLRLDGINCPLFDQNDGNIGDELLNILTKFSPDSLIDITISEDWECSIDALTRFFESRRERTLYDFNIIHQNLYYLSINHCEIVNTYINEGIEISLNRDLNHKLNNSLDQSNKNHGLKCLYRFQAAAKPVSPNSGEFEIVTDRSFLAIAARPGGLH</sequence>
<organism evidence="1 2">
    <name type="scientific">Rhizophagus clarus</name>
    <dbReference type="NCBI Taxonomy" id="94130"/>
    <lineage>
        <taxon>Eukaryota</taxon>
        <taxon>Fungi</taxon>
        <taxon>Fungi incertae sedis</taxon>
        <taxon>Mucoromycota</taxon>
        <taxon>Glomeromycotina</taxon>
        <taxon>Glomeromycetes</taxon>
        <taxon>Glomerales</taxon>
        <taxon>Glomeraceae</taxon>
        <taxon>Rhizophagus</taxon>
    </lineage>
</organism>
<dbReference type="Proteomes" id="UP000247702">
    <property type="component" value="Unassembled WGS sequence"/>
</dbReference>
<protein>
    <recommendedName>
        <fullName evidence="3">F-box domain-containing protein</fullName>
    </recommendedName>
</protein>
<dbReference type="AlphaFoldDB" id="A0A2Z6R4B7"/>
<accession>A0A2Z6R4B7</accession>
<dbReference type="SUPFAM" id="SSF52047">
    <property type="entry name" value="RNI-like"/>
    <property type="match status" value="1"/>
</dbReference>
<evidence type="ECO:0000313" key="2">
    <source>
        <dbReference type="Proteomes" id="UP000247702"/>
    </source>
</evidence>
<gene>
    <name evidence="1" type="ORF">RclHR1_02880016</name>
</gene>
<keyword evidence="2" id="KW-1185">Reference proteome</keyword>
<proteinExistence type="predicted"/>
<dbReference type="InterPro" id="IPR032675">
    <property type="entry name" value="LRR_dom_sf"/>
</dbReference>
<dbReference type="EMBL" id="BEXD01002090">
    <property type="protein sequence ID" value="GBB96950.1"/>
    <property type="molecule type" value="Genomic_DNA"/>
</dbReference>
<evidence type="ECO:0000313" key="1">
    <source>
        <dbReference type="EMBL" id="GBB96950.1"/>
    </source>
</evidence>